<proteinExistence type="predicted"/>
<reference evidence="1" key="1">
    <citation type="submission" date="2018-05" db="EMBL/GenBank/DDBJ databases">
        <title>Draft genome of Mucuna pruriens seed.</title>
        <authorList>
            <person name="Nnadi N.E."/>
            <person name="Vos R."/>
            <person name="Hasami M.H."/>
            <person name="Devisetty U.K."/>
            <person name="Aguiy J.C."/>
        </authorList>
    </citation>
    <scope>NUCLEOTIDE SEQUENCE [LARGE SCALE GENOMIC DNA]</scope>
    <source>
        <strain evidence="1">JCA_2017</strain>
    </source>
</reference>
<dbReference type="Proteomes" id="UP000257109">
    <property type="component" value="Unassembled WGS sequence"/>
</dbReference>
<dbReference type="OrthoDB" id="1434300at2759"/>
<keyword evidence="2" id="KW-1185">Reference proteome</keyword>
<dbReference type="AlphaFoldDB" id="A0A371GBR8"/>
<feature type="non-terminal residue" evidence="1">
    <location>
        <position position="1"/>
    </location>
</feature>
<organism evidence="1 2">
    <name type="scientific">Mucuna pruriens</name>
    <name type="common">Velvet bean</name>
    <name type="synonym">Dolichos pruriens</name>
    <dbReference type="NCBI Taxonomy" id="157652"/>
    <lineage>
        <taxon>Eukaryota</taxon>
        <taxon>Viridiplantae</taxon>
        <taxon>Streptophyta</taxon>
        <taxon>Embryophyta</taxon>
        <taxon>Tracheophyta</taxon>
        <taxon>Spermatophyta</taxon>
        <taxon>Magnoliopsida</taxon>
        <taxon>eudicotyledons</taxon>
        <taxon>Gunneridae</taxon>
        <taxon>Pentapetalae</taxon>
        <taxon>rosids</taxon>
        <taxon>fabids</taxon>
        <taxon>Fabales</taxon>
        <taxon>Fabaceae</taxon>
        <taxon>Papilionoideae</taxon>
        <taxon>50 kb inversion clade</taxon>
        <taxon>NPAAA clade</taxon>
        <taxon>indigoferoid/millettioid clade</taxon>
        <taxon>Phaseoleae</taxon>
        <taxon>Mucuna</taxon>
    </lineage>
</organism>
<name>A0A371GBR8_MUCPR</name>
<gene>
    <name evidence="1" type="ORF">CR513_30495</name>
</gene>
<protein>
    <submittedName>
        <fullName evidence="1">Uncharacterized protein</fullName>
    </submittedName>
</protein>
<sequence length="218" mass="24683">MSALGRKRYNTTFGWSHGNLHNNSRLSGGMDISGPGQFDQCVVLVGFPKVGFFIIEFGGVSMNVNKSRFKASLTWTILGTRSMRKAVKMRFTVVNATTSYNVIFGQLMLNQLLAIVSTTQLCMKYPVDNLVRVICANQHIARRCYDESTHVLESKQKKHIVLDEQMRVHPLELDPQFDREDTKLQPDEDLKEIQVGLKPHQRMKIGASLDPSVEEEVV</sequence>
<evidence type="ECO:0000313" key="1">
    <source>
        <dbReference type="EMBL" id="RDX87971.1"/>
    </source>
</evidence>
<accession>A0A371GBR8</accession>
<dbReference type="EMBL" id="QJKJ01006082">
    <property type="protein sequence ID" value="RDX87971.1"/>
    <property type="molecule type" value="Genomic_DNA"/>
</dbReference>
<evidence type="ECO:0000313" key="2">
    <source>
        <dbReference type="Proteomes" id="UP000257109"/>
    </source>
</evidence>
<comment type="caution">
    <text evidence="1">The sequence shown here is derived from an EMBL/GenBank/DDBJ whole genome shotgun (WGS) entry which is preliminary data.</text>
</comment>